<evidence type="ECO:0000313" key="5">
    <source>
        <dbReference type="Proteomes" id="UP000091929"/>
    </source>
</evidence>
<dbReference type="Gene3D" id="3.30.70.1450">
    <property type="entry name" value="Regulator of K+ conductance, C-terminal domain"/>
    <property type="match status" value="1"/>
</dbReference>
<proteinExistence type="predicted"/>
<evidence type="ECO:0000313" key="4">
    <source>
        <dbReference type="EMBL" id="KYC50439.1"/>
    </source>
</evidence>
<dbReference type="PANTHER" id="PTHR30445:SF8">
    <property type="entry name" value="K(+)_H(+) ANTIPORTER SUBUNIT KHTT"/>
    <property type="match status" value="1"/>
</dbReference>
<dbReference type="EMBL" id="LNGF01000011">
    <property type="protein sequence ID" value="KYC48048.1"/>
    <property type="molecule type" value="Genomic_DNA"/>
</dbReference>
<dbReference type="InterPro" id="IPR036721">
    <property type="entry name" value="RCK_C_sf"/>
</dbReference>
<dbReference type="InterPro" id="IPR026022">
    <property type="entry name" value="PhoU_dom"/>
</dbReference>
<evidence type="ECO:0000313" key="3">
    <source>
        <dbReference type="EMBL" id="KYC48048.1"/>
    </source>
</evidence>
<gene>
    <name evidence="2" type="ORF">APG10_00499</name>
    <name evidence="3" type="ORF">APG11_00618</name>
    <name evidence="4" type="ORF">APG12_00771</name>
</gene>
<dbReference type="InterPro" id="IPR038078">
    <property type="entry name" value="PhoU-like_sf"/>
</dbReference>
<name>A0A150ILA0_9EURY</name>
<dbReference type="EMBL" id="LNJC01000013">
    <property type="protein sequence ID" value="KYC50439.1"/>
    <property type="molecule type" value="Genomic_DNA"/>
</dbReference>
<dbReference type="PROSITE" id="PS51202">
    <property type="entry name" value="RCK_C"/>
    <property type="match status" value="1"/>
</dbReference>
<dbReference type="Proteomes" id="UP000092403">
    <property type="component" value="Unassembled WGS sequence"/>
</dbReference>
<comment type="caution">
    <text evidence="2">The sequence shown here is derived from an EMBL/GenBank/DDBJ whole genome shotgun (WGS) entry which is preliminary data.</text>
</comment>
<dbReference type="Proteomes" id="UP000092401">
    <property type="component" value="Unassembled WGS sequence"/>
</dbReference>
<evidence type="ECO:0000313" key="6">
    <source>
        <dbReference type="Proteomes" id="UP000092401"/>
    </source>
</evidence>
<dbReference type="Proteomes" id="UP000091929">
    <property type="component" value="Unassembled WGS sequence"/>
</dbReference>
<dbReference type="SUPFAM" id="SSF109755">
    <property type="entry name" value="PhoU-like"/>
    <property type="match status" value="1"/>
</dbReference>
<dbReference type="GO" id="GO:0006813">
    <property type="term" value="P:potassium ion transport"/>
    <property type="evidence" value="ECO:0007669"/>
    <property type="project" value="InterPro"/>
</dbReference>
<accession>A0A150IT51</accession>
<dbReference type="InterPro" id="IPR050144">
    <property type="entry name" value="AAE_transporter"/>
</dbReference>
<dbReference type="Gene3D" id="1.20.58.220">
    <property type="entry name" value="Phosphate transport system protein phou homolog 2, domain 2"/>
    <property type="match status" value="1"/>
</dbReference>
<dbReference type="GO" id="GO:0008324">
    <property type="term" value="F:monoatomic cation transmembrane transporter activity"/>
    <property type="evidence" value="ECO:0007669"/>
    <property type="project" value="InterPro"/>
</dbReference>
<accession>A0A150ILA0</accession>
<accession>A0A150IZL3</accession>
<protein>
    <submittedName>
        <fullName evidence="2">PhoU domain protein</fullName>
    </submittedName>
</protein>
<organism evidence="2 6">
    <name type="scientific">Candidatus Methanofastidiosum methylothiophilum</name>
    <dbReference type="NCBI Taxonomy" id="1705564"/>
    <lineage>
        <taxon>Archaea</taxon>
        <taxon>Methanobacteriati</taxon>
        <taxon>Methanobacteriota</taxon>
        <taxon>Stenosarchaea group</taxon>
        <taxon>Candidatus Methanofastidiosia</taxon>
        <taxon>Candidatus Methanofastidiosales</taxon>
        <taxon>Candidatus Methanofastidiosaceae</taxon>
        <taxon>Candidatus Methanofastidiosum</taxon>
    </lineage>
</organism>
<feature type="domain" description="RCK C-terminal" evidence="1">
    <location>
        <begin position="96"/>
        <end position="182"/>
    </location>
</feature>
<dbReference type="SUPFAM" id="SSF116726">
    <property type="entry name" value="TrkA C-terminal domain-like"/>
    <property type="match status" value="1"/>
</dbReference>
<evidence type="ECO:0000313" key="2">
    <source>
        <dbReference type="EMBL" id="KYC45791.1"/>
    </source>
</evidence>
<dbReference type="PANTHER" id="PTHR30445">
    <property type="entry name" value="K(+)_H(+) ANTIPORTER SUBUNIT KHTT"/>
    <property type="match status" value="1"/>
</dbReference>
<evidence type="ECO:0000259" key="1">
    <source>
        <dbReference type="PROSITE" id="PS51202"/>
    </source>
</evidence>
<dbReference type="InterPro" id="IPR006037">
    <property type="entry name" value="RCK_C"/>
</dbReference>
<reference evidence="5 6" key="1">
    <citation type="journal article" date="2016" name="ISME J.">
        <title>Chasing the elusive Euryarchaeota class WSA2: genomes reveal a uniquely fastidious methyl-reducing methanogen.</title>
        <authorList>
            <person name="Nobu M.K."/>
            <person name="Narihiro T."/>
            <person name="Kuroda K."/>
            <person name="Mei R."/>
            <person name="Liu W.T."/>
        </authorList>
    </citation>
    <scope>NUCLEOTIDE SEQUENCE [LARGE SCALE GENOMIC DNA]</scope>
    <source>
        <strain evidence="2">B03fssc0709_Meth_Bin005</strain>
        <strain evidence="3">B15fssc0709_Meth_Bin003</strain>
        <strain evidence="4">BMIXfssc0709_Meth_Bin006</strain>
    </source>
</reference>
<dbReference type="EMBL" id="LNGE01000010">
    <property type="protein sequence ID" value="KYC45791.1"/>
    <property type="molecule type" value="Genomic_DNA"/>
</dbReference>
<dbReference type="Pfam" id="PF02080">
    <property type="entry name" value="TrkA_C"/>
    <property type="match status" value="1"/>
</dbReference>
<dbReference type="AlphaFoldDB" id="A0A150ILA0"/>
<sequence>MADILTHMKNYSELMVALSYTALLYNNKYIAEEVMELEETVDKLNYEMGKKILEKASKVNNPEDLLSLIHITEATEAIADAASEIADIVTRGIDAHPIFKEAMKETDQIIARVKICSNSIIIDKTFQEIKLQSKTGIYIFLIKRGKDYIYSPKKHFNLQEGDILYGIGMESGVEKLQELANCKAQA</sequence>
<dbReference type="Pfam" id="PF01895">
    <property type="entry name" value="PhoU"/>
    <property type="match status" value="1"/>
</dbReference>